<keyword evidence="6" id="KW-1185">Reference proteome</keyword>
<dbReference type="EMBL" id="JAEDAJ010000004">
    <property type="protein sequence ID" value="MBK0331510.1"/>
    <property type="molecule type" value="Genomic_DNA"/>
</dbReference>
<keyword evidence="3" id="KW-0732">Signal</keyword>
<comment type="similarity">
    <text evidence="1">Belongs to the bacterial solute-binding protein 8 family.</text>
</comment>
<dbReference type="PANTHER" id="PTHR30535">
    <property type="entry name" value="VITAMIN B12-BINDING PROTEIN"/>
    <property type="match status" value="1"/>
</dbReference>
<evidence type="ECO:0000256" key="3">
    <source>
        <dbReference type="SAM" id="SignalP"/>
    </source>
</evidence>
<feature type="region of interest" description="Disordered" evidence="2">
    <location>
        <begin position="22"/>
        <end position="43"/>
    </location>
</feature>
<dbReference type="PROSITE" id="PS51257">
    <property type="entry name" value="PROKAR_LIPOPROTEIN"/>
    <property type="match status" value="1"/>
</dbReference>
<dbReference type="InterPro" id="IPR002491">
    <property type="entry name" value="ABC_transptr_periplasmic_BD"/>
</dbReference>
<dbReference type="Pfam" id="PF01497">
    <property type="entry name" value="Peripla_BP_2"/>
    <property type="match status" value="1"/>
</dbReference>
<dbReference type="SUPFAM" id="SSF53807">
    <property type="entry name" value="Helical backbone' metal receptor"/>
    <property type="match status" value="1"/>
</dbReference>
<gene>
    <name evidence="5" type="ORF">I8D64_08850</name>
</gene>
<evidence type="ECO:0000256" key="2">
    <source>
        <dbReference type="SAM" id="MobiDB-lite"/>
    </source>
</evidence>
<name>A0ABS1BBY4_9MICO</name>
<dbReference type="PANTHER" id="PTHR30535:SF34">
    <property type="entry name" value="MOLYBDATE-BINDING PROTEIN MOLA"/>
    <property type="match status" value="1"/>
</dbReference>
<dbReference type="Gene3D" id="3.40.50.1980">
    <property type="entry name" value="Nitrogenase molybdenum iron protein domain"/>
    <property type="match status" value="2"/>
</dbReference>
<dbReference type="Proteomes" id="UP000612352">
    <property type="component" value="Unassembled WGS sequence"/>
</dbReference>
<evidence type="ECO:0000256" key="1">
    <source>
        <dbReference type="ARBA" id="ARBA00008814"/>
    </source>
</evidence>
<feature type="chain" id="PRO_5046228086" evidence="3">
    <location>
        <begin position="21"/>
        <end position="341"/>
    </location>
</feature>
<reference evidence="5 6" key="1">
    <citation type="submission" date="2020-12" db="EMBL/GenBank/DDBJ databases">
        <title>Brachybacterium sp. MASK1Z-5, whole genome shotgun sequence.</title>
        <authorList>
            <person name="Tuo L."/>
        </authorList>
    </citation>
    <scope>NUCLEOTIDE SEQUENCE [LARGE SCALE GENOMIC DNA]</scope>
    <source>
        <strain evidence="5 6">MASK1Z-5</strain>
    </source>
</reference>
<evidence type="ECO:0000313" key="5">
    <source>
        <dbReference type="EMBL" id="MBK0331510.1"/>
    </source>
</evidence>
<organism evidence="5 6">
    <name type="scientific">Brachybacterium halotolerans</name>
    <dbReference type="NCBI Taxonomy" id="2795215"/>
    <lineage>
        <taxon>Bacteria</taxon>
        <taxon>Bacillati</taxon>
        <taxon>Actinomycetota</taxon>
        <taxon>Actinomycetes</taxon>
        <taxon>Micrococcales</taxon>
        <taxon>Dermabacteraceae</taxon>
        <taxon>Brachybacterium</taxon>
    </lineage>
</organism>
<dbReference type="PROSITE" id="PS50983">
    <property type="entry name" value="FE_B12_PBP"/>
    <property type="match status" value="1"/>
</dbReference>
<comment type="caution">
    <text evidence="5">The sequence shown here is derived from an EMBL/GenBank/DDBJ whole genome shotgun (WGS) entry which is preliminary data.</text>
</comment>
<dbReference type="RefSeq" id="WP_200502144.1">
    <property type="nucleotide sequence ID" value="NZ_JAEDAJ010000004.1"/>
</dbReference>
<feature type="domain" description="Fe/B12 periplasmic-binding" evidence="4">
    <location>
        <begin position="63"/>
        <end position="341"/>
    </location>
</feature>
<evidence type="ECO:0000259" key="4">
    <source>
        <dbReference type="PROSITE" id="PS50983"/>
    </source>
</evidence>
<proteinExistence type="inferred from homology"/>
<accession>A0ABS1BBY4</accession>
<feature type="signal peptide" evidence="3">
    <location>
        <begin position="1"/>
        <end position="20"/>
    </location>
</feature>
<dbReference type="InterPro" id="IPR050902">
    <property type="entry name" value="ABC_Transporter_SBP"/>
</dbReference>
<protein>
    <submittedName>
        <fullName evidence="5">ABC transporter substrate-binding protein</fullName>
    </submittedName>
</protein>
<sequence length="341" mass="35834">MDRRTALLAPLVLGALGAAALSGCDDSSTSSAAGPSDGEGATRYPLEITDCEATLTFDAAPERVVLLETAPVTILDGIGVLDTVVAKAGVFSPAYYRAQHFGDLADRVAAIDVLSDDINGAGHLQINQEVVIAQSPDLVLGLPDGVTREGLSSAGAQVLVQNVYCDGAGPADWDDLFDEVRQYGRIFDRQQAADQLVSALDERLNTVRDGASSRKRMTAVVLYPTVGGGPLYTYGAASMATPQLDAVGLDNVFASSSERVFEVSSEALIDADPDHLIVLHQDEGDGSDVLTELERTAGIADLAAVQDGRVRAQLFNFTEPASPLVVDGAEQLAHWLSELHA</sequence>
<evidence type="ECO:0000313" key="6">
    <source>
        <dbReference type="Proteomes" id="UP000612352"/>
    </source>
</evidence>